<dbReference type="STRING" id="1577474.GA0111570_101293"/>
<gene>
    <name evidence="2" type="ORF">GA0111570_101293</name>
</gene>
<dbReference type="PANTHER" id="PTHR39966">
    <property type="entry name" value="BLL2471 PROTEIN-RELATED"/>
    <property type="match status" value="1"/>
</dbReference>
<accession>A0A1G6GDN2</accession>
<proteinExistence type="predicted"/>
<dbReference type="InterPro" id="IPR012312">
    <property type="entry name" value="Hemerythrin-like"/>
</dbReference>
<reference evidence="2 3" key="1">
    <citation type="submission" date="2016-06" db="EMBL/GenBank/DDBJ databases">
        <authorList>
            <person name="Olsen C.W."/>
            <person name="Carey S."/>
            <person name="Hinshaw L."/>
            <person name="Karasin A.I."/>
        </authorList>
    </citation>
    <scope>NUCLEOTIDE SEQUENCE [LARGE SCALE GENOMIC DNA]</scope>
    <source>
        <strain evidence="2 3">LZ-22</strain>
    </source>
</reference>
<dbReference type="AlphaFoldDB" id="A0A1G6GDN2"/>
<sequence>MKLTVFHKEPRMADTRNMGVVHSAMRRDLVRIRLLLDDPSADEPATREALGSHFEWFLDFLEHHHKAEDKWLWPFFRERGEVALADAMAAEHEDVNPRMTALRAAAASYRKGQATPAVLSAAVRALQDALAPHLAHEEEVAMPVMARLVTHKEALKFEKEGALKGRSIREIGWDANWILDGTSDDQRQQFLQGVPLLARLLVFDRYAKTYRADRDALWGGTAAADVPALTPSQLAAQDA</sequence>
<name>A0A1G6GDN2_9ACTN</name>
<evidence type="ECO:0000313" key="2">
    <source>
        <dbReference type="EMBL" id="SDB80019.1"/>
    </source>
</evidence>
<dbReference type="CDD" id="cd12108">
    <property type="entry name" value="Hr-like"/>
    <property type="match status" value="1"/>
</dbReference>
<evidence type="ECO:0000313" key="3">
    <source>
        <dbReference type="Proteomes" id="UP000199086"/>
    </source>
</evidence>
<dbReference type="Proteomes" id="UP000199086">
    <property type="component" value="Unassembled WGS sequence"/>
</dbReference>
<dbReference type="PANTHER" id="PTHR39966:SF3">
    <property type="entry name" value="DUF438 DOMAIN-CONTAINING PROTEIN"/>
    <property type="match status" value="1"/>
</dbReference>
<dbReference type="OrthoDB" id="5197650at2"/>
<protein>
    <submittedName>
        <fullName evidence="2">Hemerythrin HHE cation binding domain-containing protein</fullName>
    </submittedName>
</protein>
<feature type="domain" description="Hemerythrin-like" evidence="1">
    <location>
        <begin position="21"/>
        <end position="143"/>
    </location>
</feature>
<keyword evidence="3" id="KW-1185">Reference proteome</keyword>
<dbReference type="RefSeq" id="WP_092605622.1">
    <property type="nucleotide sequence ID" value="NZ_FMYF01000001.1"/>
</dbReference>
<dbReference type="Pfam" id="PF01814">
    <property type="entry name" value="Hemerythrin"/>
    <property type="match status" value="1"/>
</dbReference>
<dbReference type="EMBL" id="FMYF01000001">
    <property type="protein sequence ID" value="SDB80019.1"/>
    <property type="molecule type" value="Genomic_DNA"/>
</dbReference>
<organism evidence="2 3">
    <name type="scientific">Raineyella antarctica</name>
    <dbReference type="NCBI Taxonomy" id="1577474"/>
    <lineage>
        <taxon>Bacteria</taxon>
        <taxon>Bacillati</taxon>
        <taxon>Actinomycetota</taxon>
        <taxon>Actinomycetes</taxon>
        <taxon>Propionibacteriales</taxon>
        <taxon>Propionibacteriaceae</taxon>
        <taxon>Raineyella</taxon>
    </lineage>
</organism>
<dbReference type="GO" id="GO:0005886">
    <property type="term" value="C:plasma membrane"/>
    <property type="evidence" value="ECO:0007669"/>
    <property type="project" value="TreeGrafter"/>
</dbReference>
<dbReference type="Gene3D" id="1.20.120.520">
    <property type="entry name" value="nmb1532 protein domain like"/>
    <property type="match status" value="1"/>
</dbReference>
<evidence type="ECO:0000259" key="1">
    <source>
        <dbReference type="Pfam" id="PF01814"/>
    </source>
</evidence>